<evidence type="ECO:0000313" key="4">
    <source>
        <dbReference type="EMBL" id="MFC4603659.1"/>
    </source>
</evidence>
<dbReference type="PRINTS" id="PR01782">
    <property type="entry name" value="MCEVIRFACTOR"/>
</dbReference>
<keyword evidence="5" id="KW-1185">Reference proteome</keyword>
<feature type="domain" description="Mammalian cell entry C-terminal" evidence="3">
    <location>
        <begin position="119"/>
        <end position="303"/>
    </location>
</feature>
<dbReference type="Proteomes" id="UP001595914">
    <property type="component" value="Unassembled WGS sequence"/>
</dbReference>
<dbReference type="EMBL" id="JBHSFO010000003">
    <property type="protein sequence ID" value="MFC4603659.1"/>
    <property type="molecule type" value="Genomic_DNA"/>
</dbReference>
<accession>A0ABV9FTS8</accession>
<protein>
    <submittedName>
        <fullName evidence="4">MCE family protein</fullName>
    </submittedName>
</protein>
<dbReference type="PANTHER" id="PTHR33371:SF18">
    <property type="entry name" value="MCE-FAMILY PROTEIN MCE3C"/>
    <property type="match status" value="1"/>
</dbReference>
<dbReference type="InterPro" id="IPR005693">
    <property type="entry name" value="Mce"/>
</dbReference>
<dbReference type="InterPro" id="IPR052336">
    <property type="entry name" value="MlaD_Phospholipid_Transporter"/>
</dbReference>
<organism evidence="4 5">
    <name type="scientific">Rhodococcus kronopolitis</name>
    <dbReference type="NCBI Taxonomy" id="1460226"/>
    <lineage>
        <taxon>Bacteria</taxon>
        <taxon>Bacillati</taxon>
        <taxon>Actinomycetota</taxon>
        <taxon>Actinomycetes</taxon>
        <taxon>Mycobacteriales</taxon>
        <taxon>Nocardiaceae</taxon>
        <taxon>Rhodococcus</taxon>
    </lineage>
</organism>
<name>A0ABV9FTS8_9NOCA</name>
<gene>
    <name evidence="4" type="ORF">ACFO6S_08210</name>
</gene>
<feature type="transmembrane region" description="Helical" evidence="1">
    <location>
        <begin position="12"/>
        <end position="30"/>
    </location>
</feature>
<evidence type="ECO:0000259" key="2">
    <source>
        <dbReference type="Pfam" id="PF02470"/>
    </source>
</evidence>
<evidence type="ECO:0000256" key="1">
    <source>
        <dbReference type="SAM" id="Phobius"/>
    </source>
</evidence>
<dbReference type="RefSeq" id="WP_378415818.1">
    <property type="nucleotide sequence ID" value="NZ_JBHSFO010000003.1"/>
</dbReference>
<proteinExistence type="predicted"/>
<sequence length="352" mass="37634">MNKPRERNPVQIGIIGLVVAVSLVLAGLQYDKLPFLSGGARYQAQFADAGGLMVGDFVTVAGVNVGKVEKVELDNTNVLVTFTVDDGIELGDSTGADIKTNTILGRKSLQVASDGFGTLQVGSTIPLERTNSPYSLNDALGDLATTASDLDTDQLNNSLNAMSETLADTPPELRTALAGVTRLSQSINTRDESLRDLLTKAESVTGILGERSGQINSLLVDGNRLLAELDRRRNAISELIVNVSAVSRQLTGLVQDNEQQMGPTLEQLNQTVAILQRNKDNISQALDGLGPYATTLGEAVGSGPFFMAYVANFGVGQITQTFTDSLLWPEHVPSDLQQFPVPEIELKDPNRP</sequence>
<comment type="caution">
    <text evidence="4">The sequence shown here is derived from an EMBL/GenBank/DDBJ whole genome shotgun (WGS) entry which is preliminary data.</text>
</comment>
<evidence type="ECO:0000259" key="3">
    <source>
        <dbReference type="Pfam" id="PF11887"/>
    </source>
</evidence>
<keyword evidence="1" id="KW-1133">Transmembrane helix</keyword>
<dbReference type="NCBIfam" id="TIGR00996">
    <property type="entry name" value="Mtu_fam_mce"/>
    <property type="match status" value="1"/>
</dbReference>
<dbReference type="Pfam" id="PF02470">
    <property type="entry name" value="MlaD"/>
    <property type="match status" value="1"/>
</dbReference>
<reference evidence="5" key="1">
    <citation type="journal article" date="2019" name="Int. J. Syst. Evol. Microbiol.">
        <title>The Global Catalogue of Microorganisms (GCM) 10K type strain sequencing project: providing services to taxonomists for standard genome sequencing and annotation.</title>
        <authorList>
            <consortium name="The Broad Institute Genomics Platform"/>
            <consortium name="The Broad Institute Genome Sequencing Center for Infectious Disease"/>
            <person name="Wu L."/>
            <person name="Ma J."/>
        </authorList>
    </citation>
    <scope>NUCLEOTIDE SEQUENCE [LARGE SCALE GENOMIC DNA]</scope>
    <source>
        <strain evidence="5">CCUG 54520</strain>
    </source>
</reference>
<keyword evidence="1" id="KW-0472">Membrane</keyword>
<dbReference type="InterPro" id="IPR003399">
    <property type="entry name" value="Mce/MlaD"/>
</dbReference>
<dbReference type="InterPro" id="IPR024516">
    <property type="entry name" value="Mce_C"/>
</dbReference>
<dbReference type="PANTHER" id="PTHR33371">
    <property type="entry name" value="INTERMEMBRANE PHOSPHOLIPID TRANSPORT SYSTEM BINDING PROTEIN MLAD-RELATED"/>
    <property type="match status" value="1"/>
</dbReference>
<dbReference type="Pfam" id="PF11887">
    <property type="entry name" value="Mce4_CUP1"/>
    <property type="match status" value="1"/>
</dbReference>
<feature type="domain" description="Mce/MlaD" evidence="2">
    <location>
        <begin position="39"/>
        <end position="111"/>
    </location>
</feature>
<keyword evidence="1" id="KW-0812">Transmembrane</keyword>
<evidence type="ECO:0000313" key="5">
    <source>
        <dbReference type="Proteomes" id="UP001595914"/>
    </source>
</evidence>